<organism evidence="7 8">
    <name type="scientific">Bombilactobacillus bombi</name>
    <dbReference type="NCBI Taxonomy" id="1303590"/>
    <lineage>
        <taxon>Bacteria</taxon>
        <taxon>Bacillati</taxon>
        <taxon>Bacillota</taxon>
        <taxon>Bacilli</taxon>
        <taxon>Lactobacillales</taxon>
        <taxon>Lactobacillaceae</taxon>
        <taxon>Bombilactobacillus</taxon>
    </lineage>
</organism>
<dbReference type="Pfam" id="PF01061">
    <property type="entry name" value="ABC2_membrane"/>
    <property type="match status" value="1"/>
</dbReference>
<comment type="subcellular location">
    <subcellularLocation>
        <location evidence="1">Membrane</location>
        <topology evidence="1">Multi-pass membrane protein</topology>
    </subcellularLocation>
</comment>
<protein>
    <submittedName>
        <fullName evidence="7">ABC transporter permease</fullName>
    </submittedName>
</protein>
<evidence type="ECO:0000256" key="4">
    <source>
        <dbReference type="ARBA" id="ARBA00023136"/>
    </source>
</evidence>
<dbReference type="PANTHER" id="PTHR43229">
    <property type="entry name" value="NODULATION PROTEIN J"/>
    <property type="match status" value="1"/>
</dbReference>
<dbReference type="EMBL" id="QOCS01000020">
    <property type="protein sequence ID" value="RHW45410.1"/>
    <property type="molecule type" value="Genomic_DNA"/>
</dbReference>
<name>A0A3R7CK90_9LACO</name>
<keyword evidence="2 5" id="KW-0812">Transmembrane</keyword>
<feature type="transmembrane region" description="Helical" evidence="5">
    <location>
        <begin position="94"/>
        <end position="117"/>
    </location>
</feature>
<evidence type="ECO:0000256" key="3">
    <source>
        <dbReference type="ARBA" id="ARBA00022989"/>
    </source>
</evidence>
<accession>A0A3R7CK90</accession>
<feature type="domain" description="ABC-2 type transporter transmembrane" evidence="6">
    <location>
        <begin position="9"/>
        <end position="205"/>
    </location>
</feature>
<dbReference type="GO" id="GO:0140359">
    <property type="term" value="F:ABC-type transporter activity"/>
    <property type="evidence" value="ECO:0007669"/>
    <property type="project" value="InterPro"/>
</dbReference>
<dbReference type="PANTHER" id="PTHR43229:SF2">
    <property type="entry name" value="NODULATION PROTEIN J"/>
    <property type="match status" value="1"/>
</dbReference>
<evidence type="ECO:0000256" key="5">
    <source>
        <dbReference type="SAM" id="Phobius"/>
    </source>
</evidence>
<feature type="transmembrane region" description="Helical" evidence="5">
    <location>
        <begin position="52"/>
        <end position="73"/>
    </location>
</feature>
<dbReference type="InterPro" id="IPR013525">
    <property type="entry name" value="ABC2_TM"/>
</dbReference>
<dbReference type="GO" id="GO:0016020">
    <property type="term" value="C:membrane"/>
    <property type="evidence" value="ECO:0007669"/>
    <property type="project" value="UniProtKB-SubCell"/>
</dbReference>
<dbReference type="Proteomes" id="UP000284822">
    <property type="component" value="Unassembled WGS sequence"/>
</dbReference>
<evidence type="ECO:0000259" key="6">
    <source>
        <dbReference type="Pfam" id="PF01061"/>
    </source>
</evidence>
<dbReference type="AlphaFoldDB" id="A0A3R7CK90"/>
<evidence type="ECO:0000313" key="7">
    <source>
        <dbReference type="EMBL" id="RHW45410.1"/>
    </source>
</evidence>
<feature type="transmembrane region" description="Helical" evidence="5">
    <location>
        <begin position="162"/>
        <end position="182"/>
    </location>
</feature>
<feature type="transmembrane region" description="Helical" evidence="5">
    <location>
        <begin position="20"/>
        <end position="40"/>
    </location>
</feature>
<evidence type="ECO:0000313" key="8">
    <source>
        <dbReference type="Proteomes" id="UP000284822"/>
    </source>
</evidence>
<evidence type="ECO:0000256" key="2">
    <source>
        <dbReference type="ARBA" id="ARBA00022692"/>
    </source>
</evidence>
<gene>
    <name evidence="7" type="ORF">DS832_07755</name>
</gene>
<dbReference type="InterPro" id="IPR051784">
    <property type="entry name" value="Nod_factor_ABC_transporter"/>
</dbReference>
<proteinExistence type="predicted"/>
<keyword evidence="4 5" id="KW-0472">Membrane</keyword>
<comment type="caution">
    <text evidence="7">The sequence shown here is derived from an EMBL/GenBank/DDBJ whole genome shotgun (WGS) entry which is preliminary data.</text>
</comment>
<keyword evidence="3 5" id="KW-1133">Transmembrane helix</keyword>
<reference evidence="7 8" key="1">
    <citation type="submission" date="2018-07" db="EMBL/GenBank/DDBJ databases">
        <title>Genome sequences of six Lactobacillus spp. isolated from bumble bee guts.</title>
        <authorList>
            <person name="Motta E.V.S."/>
            <person name="Moran N.A."/>
        </authorList>
    </citation>
    <scope>NUCLEOTIDE SEQUENCE [LARGE SCALE GENOMIC DNA]</scope>
    <source>
        <strain evidence="7 8">LV-8.1</strain>
    </source>
</reference>
<evidence type="ECO:0000256" key="1">
    <source>
        <dbReference type="ARBA" id="ARBA00004141"/>
    </source>
</evidence>
<sequence length="248" mass="28526">MMQKIFLSMKMQLRVPVSIFFSLIFPIIMMIAIVTSYGNFSIGNGYHFIDKYLLISVGIGLIPITVISFPIWIGESIDKKIYTRLRYLGVNLNTYIAADVCSYVFLSLISISVNILVAKCVFKAHLPNLLYLLTYVLQSEYCVLTFLILGFFIARIVKNTRILLPLGMTILFSLYILSGVFVQFSSLPANLKAIGQYLPWKYLMNDFYNIWVMKQYWVSSFIRINSVWLLCLIILISGLMLLEKKRAN</sequence>
<feature type="transmembrane region" description="Helical" evidence="5">
    <location>
        <begin position="221"/>
        <end position="242"/>
    </location>
</feature>
<feature type="transmembrane region" description="Helical" evidence="5">
    <location>
        <begin position="129"/>
        <end position="153"/>
    </location>
</feature>